<dbReference type="SUPFAM" id="SSF51735">
    <property type="entry name" value="NAD(P)-binding Rossmann-fold domains"/>
    <property type="match status" value="1"/>
</dbReference>
<organism evidence="4 5">
    <name type="scientific">Elasticomyces elasticus</name>
    <dbReference type="NCBI Taxonomy" id="574655"/>
    <lineage>
        <taxon>Eukaryota</taxon>
        <taxon>Fungi</taxon>
        <taxon>Dikarya</taxon>
        <taxon>Ascomycota</taxon>
        <taxon>Pezizomycotina</taxon>
        <taxon>Dothideomycetes</taxon>
        <taxon>Dothideomycetidae</taxon>
        <taxon>Mycosphaerellales</taxon>
        <taxon>Teratosphaeriaceae</taxon>
        <taxon>Elasticomyces</taxon>
    </lineage>
</organism>
<dbReference type="InterPro" id="IPR036291">
    <property type="entry name" value="NAD(P)-bd_dom_sf"/>
</dbReference>
<reference evidence="4" key="1">
    <citation type="submission" date="2023-08" db="EMBL/GenBank/DDBJ databases">
        <title>Black Yeasts Isolated from many extreme environments.</title>
        <authorList>
            <person name="Coleine C."/>
            <person name="Stajich J.E."/>
            <person name="Selbmann L."/>
        </authorList>
    </citation>
    <scope>NUCLEOTIDE SEQUENCE</scope>
    <source>
        <strain evidence="4">CCFEE 5810</strain>
    </source>
</reference>
<proteinExistence type="predicted"/>
<evidence type="ECO:0000256" key="2">
    <source>
        <dbReference type="ARBA" id="ARBA00023002"/>
    </source>
</evidence>
<dbReference type="GO" id="GO:0016491">
    <property type="term" value="F:oxidoreductase activity"/>
    <property type="evidence" value="ECO:0007669"/>
    <property type="project" value="UniProtKB-KW"/>
</dbReference>
<dbReference type="Gene3D" id="3.90.25.10">
    <property type="entry name" value="UDP-galactose 4-epimerase, domain 1"/>
    <property type="match status" value="1"/>
</dbReference>
<dbReference type="InterPro" id="IPR008030">
    <property type="entry name" value="NmrA-like"/>
</dbReference>
<name>A0AAN7VSA3_9PEZI</name>
<dbReference type="PANTHER" id="PTHR47706:SF1">
    <property type="entry name" value="CIPA-LIKE, PUTATIVE (AFU_ORTHOLOGUE AFUA_1G12460)-RELATED"/>
    <property type="match status" value="1"/>
</dbReference>
<keyword evidence="2" id="KW-0560">Oxidoreductase</keyword>
<dbReference type="InterPro" id="IPR045312">
    <property type="entry name" value="PCBER-like"/>
</dbReference>
<dbReference type="AlphaFoldDB" id="A0AAN7VSA3"/>
<dbReference type="Proteomes" id="UP001310594">
    <property type="component" value="Unassembled WGS sequence"/>
</dbReference>
<evidence type="ECO:0000313" key="5">
    <source>
        <dbReference type="Proteomes" id="UP001310594"/>
    </source>
</evidence>
<dbReference type="InterPro" id="IPR051609">
    <property type="entry name" value="NmrA/Isoflavone_reductase-like"/>
</dbReference>
<sequence>MSGIKSVSVAGASGTLGPHVLRALLDANFQVRVLTRSKKPGKHDTGVDVVEVDFASVDSLTTALVGIDAVVSTVGFTAIPTQTVLIDAAVAAGVQRFIPSDYGSVSFNPKLDALPLYDQSFKIKHHLHEKAIAGKMTWTVLATGTFLEYLFAAGAAGLLDFASRKVTLLDEGDNRLSATSLATIGQAIAGILKNPEATENRVVKVSETIVTQNQLLRFAEALRPGDKWEVSKVATSALLKEGLDELSAGDFSFPVFFKIIKGTGLAGEAYGSAYDETDNKLLGVQELTEEDLKKMVAEKLA</sequence>
<dbReference type="CDD" id="cd05259">
    <property type="entry name" value="PCBER_SDR_a"/>
    <property type="match status" value="1"/>
</dbReference>
<accession>A0AAN7VSA3</accession>
<protein>
    <recommendedName>
        <fullName evidence="3">NmrA-like domain-containing protein</fullName>
    </recommendedName>
</protein>
<feature type="domain" description="NmrA-like" evidence="3">
    <location>
        <begin position="5"/>
        <end position="220"/>
    </location>
</feature>
<gene>
    <name evidence="4" type="ORF">LTR97_011400</name>
</gene>
<evidence type="ECO:0000256" key="1">
    <source>
        <dbReference type="ARBA" id="ARBA00022857"/>
    </source>
</evidence>
<evidence type="ECO:0000313" key="4">
    <source>
        <dbReference type="EMBL" id="KAK5691407.1"/>
    </source>
</evidence>
<evidence type="ECO:0000259" key="3">
    <source>
        <dbReference type="Pfam" id="PF05368"/>
    </source>
</evidence>
<dbReference type="Pfam" id="PF05368">
    <property type="entry name" value="NmrA"/>
    <property type="match status" value="1"/>
</dbReference>
<dbReference type="PANTHER" id="PTHR47706">
    <property type="entry name" value="NMRA-LIKE FAMILY PROTEIN"/>
    <property type="match status" value="1"/>
</dbReference>
<comment type="caution">
    <text evidence="4">The sequence shown here is derived from an EMBL/GenBank/DDBJ whole genome shotgun (WGS) entry which is preliminary data.</text>
</comment>
<keyword evidence="1" id="KW-0521">NADP</keyword>
<dbReference type="EMBL" id="JAVRQU010000021">
    <property type="protein sequence ID" value="KAK5691407.1"/>
    <property type="molecule type" value="Genomic_DNA"/>
</dbReference>
<dbReference type="Gene3D" id="3.40.50.720">
    <property type="entry name" value="NAD(P)-binding Rossmann-like Domain"/>
    <property type="match status" value="1"/>
</dbReference>